<dbReference type="InterPro" id="IPR001875">
    <property type="entry name" value="DED_dom"/>
</dbReference>
<reference evidence="9" key="1">
    <citation type="journal article" date="2007" name="Nature">
        <title>Genome of the marsupial Monodelphis domestica reveals innovation in non-coding sequences.</title>
        <authorList>
            <person name="Mikkelsen T.S."/>
            <person name="Wakefield M.J."/>
            <person name="Aken B."/>
            <person name="Amemiya C.T."/>
            <person name="Chang J.L."/>
            <person name="Duke S."/>
            <person name="Garber M."/>
            <person name="Gentles A.J."/>
            <person name="Goodstadt L."/>
            <person name="Heger A."/>
            <person name="Jurka J."/>
            <person name="Kamal M."/>
            <person name="Mauceli E."/>
            <person name="Searle S.M."/>
            <person name="Sharpe T."/>
            <person name="Baker M.L."/>
            <person name="Batzer M.A."/>
            <person name="Benos P.V."/>
            <person name="Belov K."/>
            <person name="Clamp M."/>
            <person name="Cook A."/>
            <person name="Cuff J."/>
            <person name="Das R."/>
            <person name="Davidow L."/>
            <person name="Deakin J.E."/>
            <person name="Fazzari M.J."/>
            <person name="Glass J.L."/>
            <person name="Grabherr M."/>
            <person name="Greally J.M."/>
            <person name="Gu W."/>
            <person name="Hore T.A."/>
            <person name="Huttley G.A."/>
            <person name="Kleber M."/>
            <person name="Jirtle R.L."/>
            <person name="Koina E."/>
            <person name="Lee J.T."/>
            <person name="Mahony S."/>
            <person name="Marra M.A."/>
            <person name="Miller R.D."/>
            <person name="Nicholls R.D."/>
            <person name="Oda M."/>
            <person name="Papenfuss A.T."/>
            <person name="Parra Z.E."/>
            <person name="Pollock D.D."/>
            <person name="Ray D.A."/>
            <person name="Schein J.E."/>
            <person name="Speed T.P."/>
            <person name="Thompson K."/>
            <person name="VandeBerg J.L."/>
            <person name="Wade C.M."/>
            <person name="Walker J.A."/>
            <person name="Waters P.D."/>
            <person name="Webber C."/>
            <person name="Weidman J.R."/>
            <person name="Xie X."/>
            <person name="Zody M.C."/>
            <person name="Baldwin J."/>
            <person name="Abdouelleil A."/>
            <person name="Abdulkadir J."/>
            <person name="Abebe A."/>
            <person name="Abera B."/>
            <person name="Abreu J."/>
            <person name="Acer S.C."/>
            <person name="Aftuck L."/>
            <person name="Alexander A."/>
            <person name="An P."/>
            <person name="Anderson E."/>
            <person name="Anderson S."/>
            <person name="Arachi H."/>
            <person name="Azer M."/>
            <person name="Bachantsang P."/>
            <person name="Barry A."/>
            <person name="Bayul T."/>
            <person name="Berlin A."/>
            <person name="Bessette D."/>
            <person name="Bloom T."/>
            <person name="Bloom T."/>
            <person name="Boguslavskiy L."/>
            <person name="Bonnet C."/>
            <person name="Boukhgalter B."/>
            <person name="Bourzgui I."/>
            <person name="Brown A."/>
            <person name="Cahill P."/>
            <person name="Channer S."/>
            <person name="Cheshatsang Y."/>
            <person name="Chuda L."/>
            <person name="Citroen M."/>
            <person name="Collymore A."/>
            <person name="Cooke P."/>
            <person name="Costello M."/>
            <person name="D'Aco K."/>
            <person name="Daza R."/>
            <person name="De Haan G."/>
            <person name="DeGray S."/>
            <person name="DeMaso C."/>
            <person name="Dhargay N."/>
            <person name="Dooley K."/>
            <person name="Dooley E."/>
            <person name="Doricent M."/>
            <person name="Dorje P."/>
            <person name="Dorjee K."/>
            <person name="Dupes A."/>
            <person name="Elong R."/>
            <person name="Falk J."/>
            <person name="Farina A."/>
            <person name="Faro S."/>
            <person name="Ferguson D."/>
            <person name="Fisher S."/>
            <person name="Foley C.D."/>
            <person name="Franke A."/>
            <person name="Friedrich D."/>
            <person name="Gadbois L."/>
            <person name="Gearin G."/>
            <person name="Gearin C.R."/>
            <person name="Giannoukos G."/>
            <person name="Goode T."/>
            <person name="Graham J."/>
            <person name="Grandbois E."/>
            <person name="Grewal S."/>
            <person name="Gyaltsen K."/>
            <person name="Hafez N."/>
            <person name="Hagos B."/>
            <person name="Hall J."/>
            <person name="Henson C."/>
            <person name="Hollinger A."/>
            <person name="Honan T."/>
            <person name="Huard M.D."/>
            <person name="Hughes L."/>
            <person name="Hurhula B."/>
            <person name="Husby M.E."/>
            <person name="Kamat A."/>
            <person name="Kanga B."/>
            <person name="Kashin S."/>
            <person name="Khazanovich D."/>
            <person name="Kisner P."/>
            <person name="Lance K."/>
            <person name="Lara M."/>
            <person name="Lee W."/>
            <person name="Lennon N."/>
            <person name="Letendre F."/>
            <person name="LeVine R."/>
            <person name="Lipovsky A."/>
            <person name="Liu X."/>
            <person name="Liu J."/>
            <person name="Liu S."/>
            <person name="Lokyitsang T."/>
            <person name="Lokyitsang Y."/>
            <person name="Lubonja R."/>
            <person name="Lui A."/>
            <person name="MacDonald P."/>
            <person name="Magnisalis V."/>
            <person name="Maru K."/>
            <person name="Matthews C."/>
            <person name="McCusker W."/>
            <person name="McDonough S."/>
            <person name="Mehta T."/>
            <person name="Meldrim J."/>
            <person name="Meneus L."/>
            <person name="Mihai O."/>
            <person name="Mihalev A."/>
            <person name="Mihova T."/>
            <person name="Mittelman R."/>
            <person name="Mlenga V."/>
            <person name="Montmayeur A."/>
            <person name="Mulrain L."/>
            <person name="Navidi A."/>
            <person name="Naylor J."/>
            <person name="Negash T."/>
            <person name="Nguyen T."/>
            <person name="Nguyen N."/>
            <person name="Nicol R."/>
            <person name="Norbu C."/>
            <person name="Norbu N."/>
            <person name="Novod N."/>
            <person name="O'Neill B."/>
            <person name="Osman S."/>
            <person name="Markiewicz E."/>
            <person name="Oyono O.L."/>
            <person name="Patti C."/>
            <person name="Phunkhang P."/>
            <person name="Pierre F."/>
            <person name="Priest M."/>
            <person name="Raghuraman S."/>
            <person name="Rege F."/>
            <person name="Reyes R."/>
            <person name="Rise C."/>
            <person name="Rogov P."/>
            <person name="Ross K."/>
            <person name="Ryan E."/>
            <person name="Settipalli S."/>
            <person name="Shea T."/>
            <person name="Sherpa N."/>
            <person name="Shi L."/>
            <person name="Shih D."/>
            <person name="Sparrow T."/>
            <person name="Spaulding J."/>
            <person name="Stalker J."/>
            <person name="Stange-Thomann N."/>
            <person name="Stavropoulos S."/>
            <person name="Stone C."/>
            <person name="Strader C."/>
            <person name="Tesfaye S."/>
            <person name="Thomson T."/>
            <person name="Thoulutsang Y."/>
            <person name="Thoulutsang D."/>
            <person name="Topham K."/>
            <person name="Topping I."/>
            <person name="Tsamla T."/>
            <person name="Vassiliev H."/>
            <person name="Vo A."/>
            <person name="Wangchuk T."/>
            <person name="Wangdi T."/>
            <person name="Weiand M."/>
            <person name="Wilkinson J."/>
            <person name="Wilson A."/>
            <person name="Yadav S."/>
            <person name="Young G."/>
            <person name="Yu Q."/>
            <person name="Zembek L."/>
            <person name="Zhong D."/>
            <person name="Zimmer A."/>
            <person name="Zwirko Z."/>
            <person name="Jaffe D.B."/>
            <person name="Alvarez P."/>
            <person name="Brockman W."/>
            <person name="Butler J."/>
            <person name="Chin C."/>
            <person name="Gnerre S."/>
            <person name="MacCallum I."/>
            <person name="Graves J.A."/>
            <person name="Ponting C.P."/>
            <person name="Breen M."/>
            <person name="Samollow P.B."/>
            <person name="Lander E.S."/>
            <person name="Lindblad-Toh K."/>
        </authorList>
    </citation>
    <scope>NUCLEOTIDE SEQUENCE [LARGE SCALE GENOMIC DNA]</scope>
</reference>
<dbReference type="PANTHER" id="PTHR15205:SF1">
    <property type="entry name" value="DNA-BINDING DEATH EFFECTOR DOMAIN-CONTAINING PROTEIN 2"/>
    <property type="match status" value="1"/>
</dbReference>
<dbReference type="PROSITE" id="PS50168">
    <property type="entry name" value="DED"/>
    <property type="match status" value="1"/>
</dbReference>
<protein>
    <recommendedName>
        <fullName evidence="8">DED domain-containing protein</fullName>
    </recommendedName>
</protein>
<feature type="domain" description="DED" evidence="8">
    <location>
        <begin position="74"/>
        <end position="165"/>
    </location>
</feature>
<dbReference type="HOGENOM" id="CLU_053869_0_0_1"/>
<comment type="subcellular location">
    <subcellularLocation>
        <location evidence="1">Nucleus</location>
        <location evidence="1">Nucleolus</location>
    </subcellularLocation>
</comment>
<keyword evidence="5" id="KW-0804">Transcription</keyword>
<feature type="region of interest" description="Disordered" evidence="7">
    <location>
        <begin position="105"/>
        <end position="124"/>
    </location>
</feature>
<feature type="compositionally biased region" description="Pro residues" evidence="7">
    <location>
        <begin position="106"/>
        <end position="121"/>
    </location>
</feature>
<dbReference type="Proteomes" id="UP000002280">
    <property type="component" value="Unplaced"/>
</dbReference>
<dbReference type="GeneTree" id="ENSGT00390000008714"/>
<reference evidence="9" key="2">
    <citation type="submission" date="2025-08" db="UniProtKB">
        <authorList>
            <consortium name="Ensembl"/>
        </authorList>
    </citation>
    <scope>IDENTIFICATION</scope>
</reference>
<dbReference type="Bgee" id="ENSMODG00000012740">
    <property type="expression patterns" value="Expressed in lung and 19 other cell types or tissues"/>
</dbReference>
<evidence type="ECO:0000256" key="3">
    <source>
        <dbReference type="ARBA" id="ARBA00023015"/>
    </source>
</evidence>
<proteinExistence type="predicted"/>
<dbReference type="FunCoup" id="H9H6L1">
    <property type="interactions" value="800"/>
</dbReference>
<keyword evidence="4" id="KW-0238">DNA-binding</keyword>
<dbReference type="STRING" id="13616.ENSMODP00000015935"/>
<reference evidence="9" key="3">
    <citation type="submission" date="2025-09" db="UniProtKB">
        <authorList>
            <consortium name="Ensembl"/>
        </authorList>
    </citation>
    <scope>IDENTIFICATION</scope>
</reference>
<dbReference type="SMART" id="SM00031">
    <property type="entry name" value="DED"/>
    <property type="match status" value="1"/>
</dbReference>
<dbReference type="InParanoid" id="H9H6L1"/>
<evidence type="ECO:0000256" key="5">
    <source>
        <dbReference type="ARBA" id="ARBA00023163"/>
    </source>
</evidence>
<feature type="region of interest" description="Disordered" evidence="7">
    <location>
        <begin position="388"/>
        <end position="409"/>
    </location>
</feature>
<keyword evidence="3" id="KW-0805">Transcription regulation</keyword>
<evidence type="ECO:0000256" key="2">
    <source>
        <dbReference type="ARBA" id="ARBA00022703"/>
    </source>
</evidence>
<evidence type="ECO:0000256" key="7">
    <source>
        <dbReference type="SAM" id="MobiDB-lite"/>
    </source>
</evidence>
<dbReference type="GO" id="GO:0003677">
    <property type="term" value="F:DNA binding"/>
    <property type="evidence" value="ECO:0000318"/>
    <property type="project" value="GO_Central"/>
</dbReference>
<dbReference type="Gene3D" id="1.10.533.10">
    <property type="entry name" value="Death Domain, Fas"/>
    <property type="match status" value="1"/>
</dbReference>
<dbReference type="InterPro" id="IPR038856">
    <property type="entry name" value="DEDD/DEDD2"/>
</dbReference>
<dbReference type="Pfam" id="PF01335">
    <property type="entry name" value="DED"/>
    <property type="match status" value="1"/>
</dbReference>
<evidence type="ECO:0000256" key="4">
    <source>
        <dbReference type="ARBA" id="ARBA00023125"/>
    </source>
</evidence>
<dbReference type="GO" id="GO:0042981">
    <property type="term" value="P:regulation of apoptotic process"/>
    <property type="evidence" value="ECO:0007669"/>
    <property type="project" value="InterPro"/>
</dbReference>
<evidence type="ECO:0000313" key="10">
    <source>
        <dbReference type="Proteomes" id="UP000002280"/>
    </source>
</evidence>
<dbReference type="InterPro" id="IPR011029">
    <property type="entry name" value="DEATH-like_dom_sf"/>
</dbReference>
<dbReference type="GO" id="GO:0005730">
    <property type="term" value="C:nucleolus"/>
    <property type="evidence" value="ECO:0000318"/>
    <property type="project" value="GO_Central"/>
</dbReference>
<organism evidence="9 10">
    <name type="scientific">Monodelphis domestica</name>
    <name type="common">Gray short-tailed opossum</name>
    <dbReference type="NCBI Taxonomy" id="13616"/>
    <lineage>
        <taxon>Eukaryota</taxon>
        <taxon>Metazoa</taxon>
        <taxon>Chordata</taxon>
        <taxon>Craniata</taxon>
        <taxon>Vertebrata</taxon>
        <taxon>Euteleostomi</taxon>
        <taxon>Mammalia</taxon>
        <taxon>Metatheria</taxon>
        <taxon>Didelphimorphia</taxon>
        <taxon>Didelphidae</taxon>
        <taxon>Monodelphis</taxon>
    </lineage>
</organism>
<dbReference type="eggNOG" id="ENOG502QQKR">
    <property type="taxonomic scope" value="Eukaryota"/>
</dbReference>
<keyword evidence="2" id="KW-0053">Apoptosis</keyword>
<feature type="region of interest" description="Disordered" evidence="7">
    <location>
        <begin position="165"/>
        <end position="250"/>
    </location>
</feature>
<evidence type="ECO:0000256" key="1">
    <source>
        <dbReference type="ARBA" id="ARBA00004604"/>
    </source>
</evidence>
<feature type="compositionally biased region" description="Basic residues" evidence="7">
    <location>
        <begin position="213"/>
        <end position="231"/>
    </location>
</feature>
<dbReference type="OMA" id="GHPETHW"/>
<dbReference type="AlphaFoldDB" id="H9H6L1"/>
<accession>H9H6L1</accession>
<keyword evidence="6" id="KW-0539">Nucleus</keyword>
<dbReference type="SUPFAM" id="SSF47986">
    <property type="entry name" value="DEATH domain"/>
    <property type="match status" value="1"/>
</dbReference>
<keyword evidence="10" id="KW-1185">Reference proteome</keyword>
<dbReference type="GO" id="GO:0008625">
    <property type="term" value="P:extrinsic apoptotic signaling pathway via death domain receptors"/>
    <property type="evidence" value="ECO:0000318"/>
    <property type="project" value="GO_Central"/>
</dbReference>
<evidence type="ECO:0000313" key="9">
    <source>
        <dbReference type="Ensembl" id="ENSMODP00000015935.5"/>
    </source>
</evidence>
<evidence type="ECO:0000259" key="8">
    <source>
        <dbReference type="PROSITE" id="PS50168"/>
    </source>
</evidence>
<dbReference type="PANTHER" id="PTHR15205">
    <property type="entry name" value="DEATH EFFECTOR DOMAIN-CONTAINING PROTEIN"/>
    <property type="match status" value="1"/>
</dbReference>
<dbReference type="InterPro" id="IPR049341">
    <property type="entry name" value="TRADD-like_N"/>
</dbReference>
<sequence>MNQGGRGQRGPPAVPPGVPTVLLLGSQAVAATSHELHVWRLNSAPWSGPMVGPRGQGSPCWEEDECLDYYGLQPLHRVFQVVGAQLSEQELAVLSFLLEEALPAPQDSPPGLAPRGGPQPAPSRSGLELLLELERRGQCDEARLGPLKQLLRVLSRQDLLPKLSLKRMRPVSPERHSCSPSGSETERPEGNCLGPASTTSPRAQWETGSPPGKRQRRSLGRSSARGRRRRGPQGASRARNPGSSSTPNRVTCDIRLRVRAEYCEHGSALAQGVASRRPQSLARQLDLFGQAMAVLKSRDLGSVVCDIKFSELSYLDAFWGDYLSGALLQSLRGVFPDRGSSGGCGPGVSSVCWSAWTRGTTRPVGAACCCWGARPRHPADRGLGHLGGGAAALPGRRPHLAPSPPGLGV</sequence>
<dbReference type="Pfam" id="PF20694">
    <property type="entry name" value="TRADD-like_N"/>
    <property type="match status" value="1"/>
</dbReference>
<dbReference type="Ensembl" id="ENSMODT00000016229.5">
    <property type="protein sequence ID" value="ENSMODP00000015935.5"/>
    <property type="gene ID" value="ENSMODG00000012740.5"/>
</dbReference>
<evidence type="ECO:0000256" key="6">
    <source>
        <dbReference type="ARBA" id="ARBA00023242"/>
    </source>
</evidence>
<name>H9H6L1_MONDO</name>